<dbReference type="Proteomes" id="UP000828922">
    <property type="component" value="Linkage Group LG07"/>
</dbReference>
<accession>A0ACB8HNZ4</accession>
<reference evidence="2" key="1">
    <citation type="journal article" date="2022" name="New Phytol.">
        <title>Phylogenomic structure and speciation in an emerging model: the Sphagnum magellanicum complex (Bryophyta).</title>
        <authorList>
            <person name="Shaw A.J."/>
            <person name="Piatkowski B."/>
            <person name="Duffy A.M."/>
            <person name="Aguero B."/>
            <person name="Imwattana K."/>
            <person name="Nieto-Lugilde M."/>
            <person name="Healey A."/>
            <person name="Weston D.J."/>
            <person name="Patel M.N."/>
            <person name="Schmutz J."/>
            <person name="Grimwood J."/>
            <person name="Yavitt J.B."/>
            <person name="Hassel K."/>
            <person name="Stenoien H.K."/>
            <person name="Flatberg K.I."/>
            <person name="Bickford C.P."/>
            <person name="Hicks K.A."/>
        </authorList>
    </citation>
    <scope>NUCLEOTIDE SEQUENCE [LARGE SCALE GENOMIC DNA]</scope>
</reference>
<proteinExistence type="predicted"/>
<sequence length="814" mass="86999">MCTEREVVRELSMTAASPSEKDVAMEKIPDNNRPLNRSRTPSRSMPSQALMRSSSSSPEVKPEAASKRRVPSPARPRERPVNPPAPAEEKALEGVDSSLASRHMGKPSSPSFVSTHHLHEETSSEVVKASAVPSTTQGRACSSPVAVKSSVSDTTVVSSSSVPGQFAKFSSLMNQLARSSSQSVSLENRCSAAPSPGPSKPPPLSSLKERTRLLPQVTASSPAPRSSSDAKPRLSASTEQQPRAATSSLTSSLVSRPSSPSRTGVVKPAPSSLQAPVVSSRNSNKLTRVPSPSRIYSSQPSSCSVSSSPSSVAFARPSSPSLSRPGSQTSASSLRPSTPTRVSSAPPTTVIAKPRTSTPTRTISTKSPNPSSSSSSILTTRSAIAAKPSSSPAATTTSPNRPLTPTRSLTKPTKSSVTSSSTLLAHHQNQPSSFSSPSFANLKTMASAAGSSQNHARCSSPSESPKSITSSGDCSNNSDTSSSMSSGNVATTRKLMPEFQAQQQQQMAAGFKHIQASHKTSARVVPEGLPMSPTSNVKKRCGWITSQSDAALIAYHDEEWGVPIYDERLLFELIVLAGAQAELSWSSILALRDDFRDAFAGFDAAVVAKFNEKKIATLIANPRIRIPEAKVRGAIDNAKRVLEIEEECGSLTNFLWSFVNYKPMVSHYKLSKQVPVKTPKSEALSNELVRRGLRFVGPTTMYVLMQAAGLVNDHLVTCFRHQECASMYDSPPLAGVHKEIQPEKERWSQTDENLSSFSSLFGSKTSPAFEPGPWLNLPVLDTSSRLNSAPCEPVWAELPMIEEAFEDEMEKQTT</sequence>
<gene>
    <name evidence="1" type="ORF">CY35_07G109900</name>
</gene>
<evidence type="ECO:0000313" key="1">
    <source>
        <dbReference type="EMBL" id="KAH9557915.1"/>
    </source>
</evidence>
<dbReference type="EMBL" id="CM038913">
    <property type="protein sequence ID" value="KAH9557915.1"/>
    <property type="molecule type" value="Genomic_DNA"/>
</dbReference>
<comment type="caution">
    <text evidence="1">The sequence shown here is derived from an EMBL/GenBank/DDBJ whole genome shotgun (WGS) entry which is preliminary data.</text>
</comment>
<name>A0ACB8HNZ4_9BRYO</name>
<evidence type="ECO:0000313" key="2">
    <source>
        <dbReference type="Proteomes" id="UP000828922"/>
    </source>
</evidence>
<keyword evidence="2" id="KW-1185">Reference proteome</keyword>
<protein>
    <submittedName>
        <fullName evidence="1">Uncharacterized protein</fullName>
    </submittedName>
</protein>
<organism evidence="1 2">
    <name type="scientific">Sphagnum magellanicum</name>
    <dbReference type="NCBI Taxonomy" id="128215"/>
    <lineage>
        <taxon>Eukaryota</taxon>
        <taxon>Viridiplantae</taxon>
        <taxon>Streptophyta</taxon>
        <taxon>Embryophyta</taxon>
        <taxon>Bryophyta</taxon>
        <taxon>Sphagnophytina</taxon>
        <taxon>Sphagnopsida</taxon>
        <taxon>Sphagnales</taxon>
        <taxon>Sphagnaceae</taxon>
        <taxon>Sphagnum</taxon>
    </lineage>
</organism>